<feature type="signal peptide" evidence="2">
    <location>
        <begin position="1"/>
        <end position="26"/>
    </location>
</feature>
<dbReference type="Pfam" id="PF00496">
    <property type="entry name" value="SBP_bac_5"/>
    <property type="match status" value="1"/>
</dbReference>
<proteinExistence type="predicted"/>
<feature type="region of interest" description="Disordered" evidence="1">
    <location>
        <begin position="432"/>
        <end position="465"/>
    </location>
</feature>
<dbReference type="EMBL" id="BJNG01000022">
    <property type="protein sequence ID" value="GEC20716.1"/>
    <property type="molecule type" value="Genomic_DNA"/>
</dbReference>
<feature type="region of interest" description="Disordered" evidence="1">
    <location>
        <begin position="569"/>
        <end position="591"/>
    </location>
</feature>
<dbReference type="PANTHER" id="PTHR30290">
    <property type="entry name" value="PERIPLASMIC BINDING COMPONENT OF ABC TRANSPORTER"/>
    <property type="match status" value="1"/>
</dbReference>
<dbReference type="SUPFAM" id="SSF53850">
    <property type="entry name" value="Periplasmic binding protein-like II"/>
    <property type="match status" value="1"/>
</dbReference>
<organism evidence="4 5">
    <name type="scientific">Pseudonocardia hydrocarbonoxydans</name>
    <dbReference type="NCBI Taxonomy" id="76726"/>
    <lineage>
        <taxon>Bacteria</taxon>
        <taxon>Bacillati</taxon>
        <taxon>Actinomycetota</taxon>
        <taxon>Actinomycetes</taxon>
        <taxon>Pseudonocardiales</taxon>
        <taxon>Pseudonocardiaceae</taxon>
        <taxon>Pseudonocardia</taxon>
    </lineage>
</organism>
<dbReference type="InterPro" id="IPR039424">
    <property type="entry name" value="SBP_5"/>
</dbReference>
<accession>A0A4Y3WTP0</accession>
<reference evidence="4 5" key="1">
    <citation type="submission" date="2019-06" db="EMBL/GenBank/DDBJ databases">
        <title>Whole genome shotgun sequence of Pseudonocardia hydrocarbonoxydans NBRC 14498.</title>
        <authorList>
            <person name="Hosoyama A."/>
            <person name="Uohara A."/>
            <person name="Ohji S."/>
            <person name="Ichikawa N."/>
        </authorList>
    </citation>
    <scope>NUCLEOTIDE SEQUENCE [LARGE SCALE GENOMIC DNA]</scope>
    <source>
        <strain evidence="4 5">NBRC 14498</strain>
    </source>
</reference>
<name>A0A4Y3WTP0_9PSEU</name>
<gene>
    <name evidence="4" type="ORF">PHY01_29990</name>
</gene>
<dbReference type="OrthoDB" id="9803988at2"/>
<feature type="compositionally biased region" description="Low complexity" evidence="1">
    <location>
        <begin position="436"/>
        <end position="465"/>
    </location>
</feature>
<dbReference type="PANTHER" id="PTHR30290:SF65">
    <property type="entry name" value="MONOACYL PHOSPHATIDYLINOSITOL TETRAMANNOSIDE-BINDING PROTEIN LPQW-RELATED"/>
    <property type="match status" value="1"/>
</dbReference>
<dbReference type="RefSeq" id="WP_141279252.1">
    <property type="nucleotide sequence ID" value="NZ_BAAARZ010000038.1"/>
</dbReference>
<evidence type="ECO:0000256" key="1">
    <source>
        <dbReference type="SAM" id="MobiDB-lite"/>
    </source>
</evidence>
<dbReference type="InterPro" id="IPR000914">
    <property type="entry name" value="SBP_5_dom"/>
</dbReference>
<dbReference type="Gene3D" id="3.40.190.10">
    <property type="entry name" value="Periplasmic binding protein-like II"/>
    <property type="match status" value="1"/>
</dbReference>
<feature type="chain" id="PRO_5021284509" evidence="2">
    <location>
        <begin position="27"/>
        <end position="591"/>
    </location>
</feature>
<protein>
    <submittedName>
        <fullName evidence="4">Peptide ABC transporter substrate-binding protein</fullName>
    </submittedName>
</protein>
<keyword evidence="2" id="KW-0732">Signal</keyword>
<dbReference type="Gene3D" id="3.90.76.10">
    <property type="entry name" value="Dipeptide-binding Protein, Domain 1"/>
    <property type="match status" value="1"/>
</dbReference>
<comment type="caution">
    <text evidence="4">The sequence shown here is derived from an EMBL/GenBank/DDBJ whole genome shotgun (WGS) entry which is preliminary data.</text>
</comment>
<dbReference type="Proteomes" id="UP000320338">
    <property type="component" value="Unassembled WGS sequence"/>
</dbReference>
<feature type="compositionally biased region" description="Low complexity" evidence="1">
    <location>
        <begin position="340"/>
        <end position="354"/>
    </location>
</feature>
<sequence length="591" mass="59778">MIRVTRALVLALLAVLLAACTQVPLAQPPPPEPGPTAQPEPTELVVAVEDLGAGYNPHLLAHSSPLTTAVAALVLPSVFRPGADGTPQLDRTIATSAEVVSTEPFTVSYELNLEASWSTNTPIAAEDFVYLWEQMRADAGAVDAAGYRMITDVRSRAGGKAVDVVFADPYPAWRSLFSDLLPAHLLKDAPGSWTGATTGGLPASGGPFRIATVDPGRGEVVLARNDTYWDTPAVLDTLVLRRLDDAAMATGLAAGDVDVALAEADPAVRTALGGLAPVPRTQLAPLPTVTQLGLRADDGPLADARARRGVAALLDREAIRTAVAPESLPADAFGPAPSEPGYAPTAPAGAPARPDPIAAEQLLGAAGWTRDPGGGWRADGRPVSLVVGWAAERAEDGRVARLVAAQLAAAGIDATAVESPAADLLVRGTVPADEVPSTPATAPTATATPSPTGATGAPATSAPQPAGAVAADVVVGPRTVGGDPGTELASDYGCALPTDVVPEPPATPTGFCFPALQLLLESLAAGSGADDPARFAAAESVLWTQLPALPLFQPVSLVVSSAAADAATGIAPGPLTEGPLAGAAQWREPGR</sequence>
<dbReference type="Gene3D" id="3.10.105.10">
    <property type="entry name" value="Dipeptide-binding Protein, Domain 3"/>
    <property type="match status" value="1"/>
</dbReference>
<evidence type="ECO:0000259" key="3">
    <source>
        <dbReference type="Pfam" id="PF00496"/>
    </source>
</evidence>
<evidence type="ECO:0000313" key="4">
    <source>
        <dbReference type="EMBL" id="GEC20716.1"/>
    </source>
</evidence>
<evidence type="ECO:0000256" key="2">
    <source>
        <dbReference type="SAM" id="SignalP"/>
    </source>
</evidence>
<keyword evidence="5" id="KW-1185">Reference proteome</keyword>
<dbReference type="GO" id="GO:0015833">
    <property type="term" value="P:peptide transport"/>
    <property type="evidence" value="ECO:0007669"/>
    <property type="project" value="TreeGrafter"/>
</dbReference>
<feature type="region of interest" description="Disordered" evidence="1">
    <location>
        <begin position="328"/>
        <end position="354"/>
    </location>
</feature>
<dbReference type="GO" id="GO:1904680">
    <property type="term" value="F:peptide transmembrane transporter activity"/>
    <property type="evidence" value="ECO:0007669"/>
    <property type="project" value="TreeGrafter"/>
</dbReference>
<dbReference type="PROSITE" id="PS51257">
    <property type="entry name" value="PROKAR_LIPOPROTEIN"/>
    <property type="match status" value="1"/>
</dbReference>
<dbReference type="AlphaFoldDB" id="A0A4Y3WTP0"/>
<evidence type="ECO:0000313" key="5">
    <source>
        <dbReference type="Proteomes" id="UP000320338"/>
    </source>
</evidence>
<feature type="domain" description="Solute-binding protein family 5" evidence="3">
    <location>
        <begin position="93"/>
        <end position="417"/>
    </location>
</feature>